<accession>A0A2N6PGY2</accession>
<dbReference type="GO" id="GO:0006813">
    <property type="term" value="P:potassium ion transport"/>
    <property type="evidence" value="ECO:0007669"/>
    <property type="project" value="InterPro"/>
</dbReference>
<evidence type="ECO:0000313" key="4">
    <source>
        <dbReference type="Proteomes" id="UP000235703"/>
    </source>
</evidence>
<dbReference type="InterPro" id="IPR036291">
    <property type="entry name" value="NAD(P)-bd_dom_sf"/>
</dbReference>
<dbReference type="InterPro" id="IPR006037">
    <property type="entry name" value="RCK_C"/>
</dbReference>
<keyword evidence="4" id="KW-1185">Reference proteome</keyword>
<dbReference type="PROSITE" id="PS51202">
    <property type="entry name" value="RCK_C"/>
    <property type="match status" value="1"/>
</dbReference>
<proteinExistence type="predicted"/>
<dbReference type="OrthoDB" id="9776294at2"/>
<dbReference type="InterPro" id="IPR036721">
    <property type="entry name" value="RCK_C_sf"/>
</dbReference>
<comment type="caution">
    <text evidence="3">The sequence shown here is derived from an EMBL/GenBank/DDBJ whole genome shotgun (WGS) entry which is preliminary data.</text>
</comment>
<dbReference type="RefSeq" id="WP_102162296.1">
    <property type="nucleotide sequence ID" value="NZ_JALXPL010000012.1"/>
</dbReference>
<dbReference type="SUPFAM" id="SSF51735">
    <property type="entry name" value="NAD(P)-binding Rossmann-fold domains"/>
    <property type="match status" value="1"/>
</dbReference>
<name>A0A2N6PGY2_9MICO</name>
<dbReference type="PROSITE" id="PS51201">
    <property type="entry name" value="RCK_N"/>
    <property type="match status" value="1"/>
</dbReference>
<dbReference type="Gene3D" id="3.40.50.720">
    <property type="entry name" value="NAD(P)-binding Rossmann-like Domain"/>
    <property type="match status" value="1"/>
</dbReference>
<feature type="domain" description="RCK C-terminal" evidence="2">
    <location>
        <begin position="158"/>
        <end position="242"/>
    </location>
</feature>
<organism evidence="3 4">
    <name type="scientific">Brevibacterium luteolum</name>
    <dbReference type="NCBI Taxonomy" id="199591"/>
    <lineage>
        <taxon>Bacteria</taxon>
        <taxon>Bacillati</taxon>
        <taxon>Actinomycetota</taxon>
        <taxon>Actinomycetes</taxon>
        <taxon>Micrococcales</taxon>
        <taxon>Brevibacteriaceae</taxon>
        <taxon>Brevibacterium</taxon>
    </lineage>
</organism>
<dbReference type="EMBL" id="PNFZ01000004">
    <property type="protein sequence ID" value="PMB97952.1"/>
    <property type="molecule type" value="Genomic_DNA"/>
</dbReference>
<dbReference type="Pfam" id="PF02254">
    <property type="entry name" value="TrkA_N"/>
    <property type="match status" value="1"/>
</dbReference>
<feature type="domain" description="RCK N-terminal" evidence="1">
    <location>
        <begin position="26"/>
        <end position="142"/>
    </location>
</feature>
<dbReference type="PANTHER" id="PTHR43833">
    <property type="entry name" value="POTASSIUM CHANNEL PROTEIN 2-RELATED-RELATED"/>
    <property type="match status" value="1"/>
</dbReference>
<evidence type="ECO:0000313" key="3">
    <source>
        <dbReference type="EMBL" id="PMB97952.1"/>
    </source>
</evidence>
<dbReference type="InterPro" id="IPR003148">
    <property type="entry name" value="RCK_N"/>
</dbReference>
<evidence type="ECO:0000259" key="1">
    <source>
        <dbReference type="PROSITE" id="PS51201"/>
    </source>
</evidence>
<dbReference type="Proteomes" id="UP000235703">
    <property type="component" value="Unassembled WGS sequence"/>
</dbReference>
<sequence length="244" mass="26507">MTDPHAPWHSRARTFFTGDPTPLAQHGAVVIIGLGRFGAALARELVDLGVDVVGIDRDEAVVESLRDELPFVTRADATQDAALTQLGVPEASRVIIAIGSDLEASILAASRILRSGNDRVWAKAISEPHAEILAQLGVQHIVRPEDDMGRRLAHLIRGHMSDFLRIDSDYAIVRTTPPRRAVGHALGELGLRDSHGITVIAVKRGEQGWANTDRSTVLEASDEIIIAGPPAAVERFSMLDRRRH</sequence>
<protein>
    <submittedName>
        <fullName evidence="3">Potassium transporter</fullName>
    </submittedName>
</protein>
<dbReference type="Gene3D" id="3.30.70.1450">
    <property type="entry name" value="Regulator of K+ conductance, C-terminal domain"/>
    <property type="match status" value="1"/>
</dbReference>
<dbReference type="PANTHER" id="PTHR43833:SF7">
    <property type="entry name" value="KTR SYSTEM POTASSIUM UPTAKE PROTEIN C"/>
    <property type="match status" value="1"/>
</dbReference>
<dbReference type="GO" id="GO:0008324">
    <property type="term" value="F:monoatomic cation transmembrane transporter activity"/>
    <property type="evidence" value="ECO:0007669"/>
    <property type="project" value="InterPro"/>
</dbReference>
<gene>
    <name evidence="3" type="ORF">CJ198_09050</name>
</gene>
<dbReference type="SUPFAM" id="SSF116726">
    <property type="entry name" value="TrkA C-terminal domain-like"/>
    <property type="match status" value="1"/>
</dbReference>
<evidence type="ECO:0000259" key="2">
    <source>
        <dbReference type="PROSITE" id="PS51202"/>
    </source>
</evidence>
<reference evidence="3 4" key="1">
    <citation type="submission" date="2017-09" db="EMBL/GenBank/DDBJ databases">
        <title>Bacterial strain isolated from the female urinary microbiota.</title>
        <authorList>
            <person name="Thomas-White K."/>
            <person name="Kumar N."/>
            <person name="Forster S."/>
            <person name="Putonti C."/>
            <person name="Lawley T."/>
            <person name="Wolfe A.J."/>
        </authorList>
    </citation>
    <scope>NUCLEOTIDE SEQUENCE [LARGE SCALE GENOMIC DNA]</scope>
    <source>
        <strain evidence="3 4">UMB0680</strain>
    </source>
</reference>
<dbReference type="AlphaFoldDB" id="A0A2N6PGY2"/>
<dbReference type="InterPro" id="IPR050721">
    <property type="entry name" value="Trk_Ktr_HKT_K-transport"/>
</dbReference>
<dbReference type="Pfam" id="PF02080">
    <property type="entry name" value="TrkA_C"/>
    <property type="match status" value="1"/>
</dbReference>